<proteinExistence type="predicted"/>
<protein>
    <submittedName>
        <fullName evidence="1">Uncharacterized protein</fullName>
    </submittedName>
</protein>
<evidence type="ECO:0000313" key="2">
    <source>
        <dbReference type="Proteomes" id="UP001165270"/>
    </source>
</evidence>
<reference evidence="1" key="1">
    <citation type="submission" date="2022-03" db="EMBL/GenBank/DDBJ databases">
        <title>Streptomyces 7R015 and 7R016 isolated from Barleria lupulina in Thailand.</title>
        <authorList>
            <person name="Kanchanasin P."/>
            <person name="Phongsopitanun W."/>
            <person name="Tanasupawat S."/>
        </authorList>
    </citation>
    <scope>NUCLEOTIDE SEQUENCE</scope>
    <source>
        <strain evidence="1">7R016</strain>
    </source>
</reference>
<organism evidence="1 2">
    <name type="scientific">Streptomyces spinosisporus</name>
    <dbReference type="NCBI Taxonomy" id="2927582"/>
    <lineage>
        <taxon>Bacteria</taxon>
        <taxon>Bacillati</taxon>
        <taxon>Actinomycetota</taxon>
        <taxon>Actinomycetes</taxon>
        <taxon>Kitasatosporales</taxon>
        <taxon>Streptomycetaceae</taxon>
        <taxon>Streptomyces</taxon>
    </lineage>
</organism>
<dbReference type="RefSeq" id="WP_242713834.1">
    <property type="nucleotide sequence ID" value="NZ_JALDAX010000038.1"/>
</dbReference>
<dbReference type="Proteomes" id="UP001165270">
    <property type="component" value="Unassembled WGS sequence"/>
</dbReference>
<accession>A0ABS9XY20</accession>
<keyword evidence="2" id="KW-1185">Reference proteome</keyword>
<name>A0ABS9XY20_9ACTN</name>
<comment type="caution">
    <text evidence="1">The sequence shown here is derived from an EMBL/GenBank/DDBJ whole genome shotgun (WGS) entry which is preliminary data.</text>
</comment>
<sequence length="127" mass="14220">MNPSTNPDLSFELRADWLTGYLRADQIRTDTLVQLVSHWGDPDARDDIIARLDQLAEVVQGPRREGELDAAVEAVEEAAVMDTARIELTVRAARRLMQELGHVASKLCRFNPAGTRIPRQQDGRRSA</sequence>
<dbReference type="EMBL" id="JALDAX010000038">
    <property type="protein sequence ID" value="MCI3246502.1"/>
    <property type="molecule type" value="Genomic_DNA"/>
</dbReference>
<gene>
    <name evidence="1" type="ORF">MQN93_43165</name>
</gene>
<evidence type="ECO:0000313" key="1">
    <source>
        <dbReference type="EMBL" id="MCI3246502.1"/>
    </source>
</evidence>